<evidence type="ECO:0000256" key="6">
    <source>
        <dbReference type="SAM" id="Phobius"/>
    </source>
</evidence>
<feature type="transmembrane region" description="Helical" evidence="6">
    <location>
        <begin position="47"/>
        <end position="66"/>
    </location>
</feature>
<dbReference type="PANTHER" id="PTHR22911">
    <property type="entry name" value="ACYL-MALONYL CONDENSING ENZYME-RELATED"/>
    <property type="match status" value="1"/>
</dbReference>
<evidence type="ECO:0000256" key="1">
    <source>
        <dbReference type="ARBA" id="ARBA00004141"/>
    </source>
</evidence>
<protein>
    <recommendedName>
        <fullName evidence="7">EamA domain-containing protein</fullName>
    </recommendedName>
</protein>
<feature type="transmembrane region" description="Helical" evidence="6">
    <location>
        <begin position="140"/>
        <end position="160"/>
    </location>
</feature>
<keyword evidence="2 6" id="KW-0812">Transmembrane</keyword>
<feature type="transmembrane region" description="Helical" evidence="6">
    <location>
        <begin position="203"/>
        <end position="221"/>
    </location>
</feature>
<dbReference type="InterPro" id="IPR037185">
    <property type="entry name" value="EmrE-like"/>
</dbReference>
<feature type="transmembrane region" description="Helical" evidence="6">
    <location>
        <begin position="172"/>
        <end position="191"/>
    </location>
</feature>
<gene>
    <name evidence="8" type="ORF">PSNMU_V1.4_AUG-EV-PASAV3_0124610</name>
</gene>
<evidence type="ECO:0000259" key="7">
    <source>
        <dbReference type="Pfam" id="PF00892"/>
    </source>
</evidence>
<dbReference type="SUPFAM" id="SSF103481">
    <property type="entry name" value="Multidrug resistance efflux transporter EmrE"/>
    <property type="match status" value="2"/>
</dbReference>
<reference evidence="8 9" key="1">
    <citation type="submission" date="2019-01" db="EMBL/GenBank/DDBJ databases">
        <authorList>
            <person name="Ferrante I. M."/>
        </authorList>
    </citation>
    <scope>NUCLEOTIDE SEQUENCE [LARGE SCALE GENOMIC DNA]</scope>
    <source>
        <strain evidence="8 9">B856</strain>
    </source>
</reference>
<feature type="domain" description="EamA" evidence="7">
    <location>
        <begin position="13"/>
        <end position="155"/>
    </location>
</feature>
<feature type="domain" description="EamA" evidence="7">
    <location>
        <begin position="172"/>
        <end position="305"/>
    </location>
</feature>
<feature type="transmembrane region" description="Helical" evidence="6">
    <location>
        <begin position="289"/>
        <end position="307"/>
    </location>
</feature>
<evidence type="ECO:0000256" key="2">
    <source>
        <dbReference type="ARBA" id="ARBA00022692"/>
    </source>
</evidence>
<organism evidence="8 9">
    <name type="scientific">Pseudo-nitzschia multistriata</name>
    <dbReference type="NCBI Taxonomy" id="183589"/>
    <lineage>
        <taxon>Eukaryota</taxon>
        <taxon>Sar</taxon>
        <taxon>Stramenopiles</taxon>
        <taxon>Ochrophyta</taxon>
        <taxon>Bacillariophyta</taxon>
        <taxon>Bacillariophyceae</taxon>
        <taxon>Bacillariophycidae</taxon>
        <taxon>Bacillariales</taxon>
        <taxon>Bacillariaceae</taxon>
        <taxon>Pseudo-nitzschia</taxon>
    </lineage>
</organism>
<dbReference type="GO" id="GO:0016020">
    <property type="term" value="C:membrane"/>
    <property type="evidence" value="ECO:0007669"/>
    <property type="project" value="UniProtKB-SubCell"/>
</dbReference>
<dbReference type="AlphaFoldDB" id="A0A448ZTB5"/>
<dbReference type="InterPro" id="IPR000620">
    <property type="entry name" value="EamA_dom"/>
</dbReference>
<feature type="transmembrane region" description="Helical" evidence="6">
    <location>
        <begin position="12"/>
        <end position="35"/>
    </location>
</feature>
<dbReference type="EMBL" id="CAACVS010000695">
    <property type="protein sequence ID" value="VEU45290.1"/>
    <property type="molecule type" value="Genomic_DNA"/>
</dbReference>
<sequence>MRLRPHRLSVETYGLVLVFFSAAFYALAGAFVKLAHARGGLPSTELVFARGIFQGGLVVLGLCLCRDAKGQRLIAHPFGRSAEAQRLVWMRGVIGGAGFLLDYHCMSVLPLGDAMTLMSLYPFVTIVLARIFLGEEIQALHMLTTVASVSGAVFIGQPTFLFGGGTAESPTLGYVTGLLGSCCLASILILIRKAGKIGVHTFQLLLSWALFGVVFSVVLGPYEGKWGWPSGPAAWGCVLGVCVVGAGAHFVLNYAGRLAPAGLVSVVRASDIVFAYGFEILLFAQRPNAWTWIGVALVLGSLVAIGIEKIREGQNNPQIPSPKAGDRGGALPAGSGEEDRERGSGPPAPETPSHGDEENQGLAVVSSQSFKDE</sequence>
<keyword evidence="9" id="KW-1185">Reference proteome</keyword>
<feature type="transmembrane region" description="Helical" evidence="6">
    <location>
        <begin position="115"/>
        <end position="133"/>
    </location>
</feature>
<comment type="subcellular location">
    <subcellularLocation>
        <location evidence="1">Membrane</location>
        <topology evidence="1">Multi-pass membrane protein</topology>
    </subcellularLocation>
</comment>
<keyword evidence="3 6" id="KW-1133">Transmembrane helix</keyword>
<evidence type="ECO:0000256" key="4">
    <source>
        <dbReference type="ARBA" id="ARBA00023136"/>
    </source>
</evidence>
<feature type="transmembrane region" description="Helical" evidence="6">
    <location>
        <begin position="87"/>
        <end position="109"/>
    </location>
</feature>
<dbReference type="PANTHER" id="PTHR22911:SF6">
    <property type="entry name" value="SOLUTE CARRIER FAMILY 35 MEMBER G1"/>
    <property type="match status" value="1"/>
</dbReference>
<name>A0A448ZTB5_9STRA</name>
<evidence type="ECO:0000256" key="5">
    <source>
        <dbReference type="SAM" id="MobiDB-lite"/>
    </source>
</evidence>
<accession>A0A448ZTB5</accession>
<evidence type="ECO:0000313" key="8">
    <source>
        <dbReference type="EMBL" id="VEU45290.1"/>
    </source>
</evidence>
<evidence type="ECO:0000256" key="3">
    <source>
        <dbReference type="ARBA" id="ARBA00022989"/>
    </source>
</evidence>
<dbReference type="Proteomes" id="UP000291116">
    <property type="component" value="Unassembled WGS sequence"/>
</dbReference>
<feature type="region of interest" description="Disordered" evidence="5">
    <location>
        <begin position="314"/>
        <end position="373"/>
    </location>
</feature>
<keyword evidence="4 6" id="KW-0472">Membrane</keyword>
<proteinExistence type="predicted"/>
<dbReference type="Pfam" id="PF00892">
    <property type="entry name" value="EamA"/>
    <property type="match status" value="2"/>
</dbReference>
<evidence type="ECO:0000313" key="9">
    <source>
        <dbReference type="Proteomes" id="UP000291116"/>
    </source>
</evidence>
<feature type="transmembrane region" description="Helical" evidence="6">
    <location>
        <begin position="233"/>
        <end position="255"/>
    </location>
</feature>
<dbReference type="OrthoDB" id="306876at2759"/>
<feature type="transmembrane region" description="Helical" evidence="6">
    <location>
        <begin position="262"/>
        <end position="283"/>
    </location>
</feature>